<gene>
    <name evidence="1" type="ORF">FA048_04070</name>
</gene>
<sequence>MTLVEKHPYRENIEKTFGTEEIGDEFILIDHIDTVYSRLTKILKENSRFNIQAARKNISLVEQIIEVEGIAGTPIKFVFDECLNENGEIINDLEAFAIYDAKNMFLNQYEMAKYANHLYKGKQFELVRYNIEYFKSQAAEARVPGKPRSYRLIENDGELFVRGITSVNQYNEYGVDFAFVVAMLTFHQMMKDFPGDNYAISSAALSASKLEVIVESKILKEAEGFGKVSSSTVVSTNDLGNASFKFLNIVKVGIQESRGFYIFPDSKSDYKNELVIPHNTKADRVLAMVKDSKDVIHSTDDFIDELKKVKGITTPDELRVQILLRLENSKTELKSMKNVKDLFNKSISNTIENFAKLLEMCRKAEELDIDYDLKDKLRYIISEIILNKKSKS</sequence>
<dbReference type="Proteomes" id="UP000309488">
    <property type="component" value="Unassembled WGS sequence"/>
</dbReference>
<dbReference type="OrthoDB" id="773377at2"/>
<proteinExistence type="predicted"/>
<dbReference type="AlphaFoldDB" id="A0A4V5P3B9"/>
<evidence type="ECO:0000313" key="2">
    <source>
        <dbReference type="Proteomes" id="UP000309488"/>
    </source>
</evidence>
<name>A0A4V5P3B9_9SPHI</name>
<protein>
    <submittedName>
        <fullName evidence="1">Uncharacterized protein</fullName>
    </submittedName>
</protein>
<comment type="caution">
    <text evidence="1">The sequence shown here is derived from an EMBL/GenBank/DDBJ whole genome shotgun (WGS) entry which is preliminary data.</text>
</comment>
<dbReference type="RefSeq" id="WP_136838926.1">
    <property type="nucleotide sequence ID" value="NZ_SWBR01000001.1"/>
</dbReference>
<organism evidence="1 2">
    <name type="scientific">Pedobacter polaris</name>
    <dbReference type="NCBI Taxonomy" id="2571273"/>
    <lineage>
        <taxon>Bacteria</taxon>
        <taxon>Pseudomonadati</taxon>
        <taxon>Bacteroidota</taxon>
        <taxon>Sphingobacteriia</taxon>
        <taxon>Sphingobacteriales</taxon>
        <taxon>Sphingobacteriaceae</taxon>
        <taxon>Pedobacter</taxon>
    </lineage>
</organism>
<accession>A0A4V5P3B9</accession>
<keyword evidence="2" id="KW-1185">Reference proteome</keyword>
<dbReference type="EMBL" id="SWBR01000001">
    <property type="protein sequence ID" value="TKC12802.1"/>
    <property type="molecule type" value="Genomic_DNA"/>
</dbReference>
<evidence type="ECO:0000313" key="1">
    <source>
        <dbReference type="EMBL" id="TKC12802.1"/>
    </source>
</evidence>
<reference evidence="1 2" key="1">
    <citation type="submission" date="2019-04" db="EMBL/GenBank/DDBJ databases">
        <title>Pedobacter sp. RP-3-22 sp. nov., isolated from Arctic soil.</title>
        <authorList>
            <person name="Dahal R.H."/>
            <person name="Kim D.-U."/>
        </authorList>
    </citation>
    <scope>NUCLEOTIDE SEQUENCE [LARGE SCALE GENOMIC DNA]</scope>
    <source>
        <strain evidence="1 2">RP-3-22</strain>
    </source>
</reference>